<dbReference type="PANTHER" id="PTHR33348:SF44">
    <property type="entry name" value="PRECURSOR OF CEP6"/>
    <property type="match status" value="1"/>
</dbReference>
<accession>A0A7J7E3Q4</accession>
<reference evidence="10 11" key="1">
    <citation type="journal article" date="2020" name="Nat. Commun.">
        <title>Genome of Tripterygium wilfordii and identification of cytochrome P450 involved in triptolide biosynthesis.</title>
        <authorList>
            <person name="Tu L."/>
            <person name="Su P."/>
            <person name="Zhang Z."/>
            <person name="Gao L."/>
            <person name="Wang J."/>
            <person name="Hu T."/>
            <person name="Zhou J."/>
            <person name="Zhang Y."/>
            <person name="Zhao Y."/>
            <person name="Liu Y."/>
            <person name="Song Y."/>
            <person name="Tong Y."/>
            <person name="Lu Y."/>
            <person name="Yang J."/>
            <person name="Xu C."/>
            <person name="Jia M."/>
            <person name="Peters R.J."/>
            <person name="Huang L."/>
            <person name="Gao W."/>
        </authorList>
    </citation>
    <scope>NUCLEOTIDE SEQUENCE [LARGE SCALE GENOMIC DNA]</scope>
    <source>
        <strain evidence="11">cv. XIE 37</strain>
        <tissue evidence="10">Leaf</tissue>
    </source>
</reference>
<evidence type="ECO:0000256" key="8">
    <source>
        <dbReference type="SAM" id="MobiDB-lite"/>
    </source>
</evidence>
<keyword evidence="4" id="KW-0964">Secreted</keyword>
<dbReference type="EMBL" id="JAAARO010000001">
    <property type="protein sequence ID" value="KAF5752916.1"/>
    <property type="molecule type" value="Genomic_DNA"/>
</dbReference>
<keyword evidence="3" id="KW-0052">Apoplast</keyword>
<dbReference type="InParanoid" id="A0A7J7E3Q4"/>
<organism evidence="10 11">
    <name type="scientific">Tripterygium wilfordii</name>
    <name type="common">Thunder God vine</name>
    <dbReference type="NCBI Taxonomy" id="458696"/>
    <lineage>
        <taxon>Eukaryota</taxon>
        <taxon>Viridiplantae</taxon>
        <taxon>Streptophyta</taxon>
        <taxon>Embryophyta</taxon>
        <taxon>Tracheophyta</taxon>
        <taxon>Spermatophyta</taxon>
        <taxon>Magnoliopsida</taxon>
        <taxon>eudicotyledons</taxon>
        <taxon>Gunneridae</taxon>
        <taxon>Pentapetalae</taxon>
        <taxon>rosids</taxon>
        <taxon>fabids</taxon>
        <taxon>Celastrales</taxon>
        <taxon>Celastraceae</taxon>
        <taxon>Tripterygium</taxon>
    </lineage>
</organism>
<keyword evidence="6 9" id="KW-0732">Signal</keyword>
<evidence type="ECO:0000313" key="10">
    <source>
        <dbReference type="EMBL" id="KAF5752916.1"/>
    </source>
</evidence>
<evidence type="ECO:0000256" key="2">
    <source>
        <dbReference type="ARBA" id="ARBA00008963"/>
    </source>
</evidence>
<evidence type="ECO:0000256" key="5">
    <source>
        <dbReference type="ARBA" id="ARBA00022702"/>
    </source>
</evidence>
<proteinExistence type="inferred from homology"/>
<dbReference type="GO" id="GO:1901371">
    <property type="term" value="P:regulation of leaf morphogenesis"/>
    <property type="evidence" value="ECO:0007669"/>
    <property type="project" value="TreeGrafter"/>
</dbReference>
<sequence length="95" mass="10351">MASVTYTTCLLLVVIVIFSNEYGSLEGRKLTKNLAKDVEYFSPDGHSVPRDPNKKNVGSPKHYLHHGINLSEGLVEAFRPTAPGHSPGVGHSIHD</sequence>
<name>A0A7J7E3Q4_TRIWF</name>
<feature type="chain" id="PRO_5029897134" evidence="9">
    <location>
        <begin position="28"/>
        <end position="95"/>
    </location>
</feature>
<dbReference type="GO" id="GO:0006995">
    <property type="term" value="P:cellular response to nitrogen starvation"/>
    <property type="evidence" value="ECO:0007669"/>
    <property type="project" value="UniProtKB-ARBA"/>
</dbReference>
<dbReference type="GO" id="GO:0048364">
    <property type="term" value="P:root development"/>
    <property type="evidence" value="ECO:0007669"/>
    <property type="project" value="InterPro"/>
</dbReference>
<dbReference type="GO" id="GO:2000280">
    <property type="term" value="P:regulation of root development"/>
    <property type="evidence" value="ECO:0007669"/>
    <property type="project" value="TreeGrafter"/>
</dbReference>
<dbReference type="AlphaFoldDB" id="A0A7J7E3Q4"/>
<keyword evidence="11" id="KW-1185">Reference proteome</keyword>
<protein>
    <submittedName>
        <fullName evidence="10">Uncharacterized protein</fullName>
    </submittedName>
</protein>
<evidence type="ECO:0000256" key="7">
    <source>
        <dbReference type="ARBA" id="ARBA00023278"/>
    </source>
</evidence>
<feature type="signal peptide" evidence="9">
    <location>
        <begin position="1"/>
        <end position="27"/>
    </location>
</feature>
<evidence type="ECO:0000256" key="1">
    <source>
        <dbReference type="ARBA" id="ARBA00004271"/>
    </source>
</evidence>
<keyword evidence="7" id="KW-0379">Hydroxylation</keyword>
<evidence type="ECO:0000256" key="4">
    <source>
        <dbReference type="ARBA" id="ARBA00022525"/>
    </source>
</evidence>
<dbReference type="InterPro" id="IPR033250">
    <property type="entry name" value="CEP"/>
</dbReference>
<comment type="subcellular location">
    <subcellularLocation>
        <location evidence="1">Secreted</location>
        <location evidence="1">Extracellular space</location>
        <location evidence="1">Apoplast</location>
    </subcellularLocation>
</comment>
<gene>
    <name evidence="10" type="ORF">HS088_TW01G00834</name>
</gene>
<feature type="region of interest" description="Disordered" evidence="8">
    <location>
        <begin position="41"/>
        <end position="61"/>
    </location>
</feature>
<dbReference type="GO" id="GO:0048046">
    <property type="term" value="C:apoplast"/>
    <property type="evidence" value="ECO:0007669"/>
    <property type="project" value="UniProtKB-SubCell"/>
</dbReference>
<keyword evidence="5" id="KW-0372">Hormone</keyword>
<dbReference type="PANTHER" id="PTHR33348">
    <property type="entry name" value="PRECURSOR OF CEP5"/>
    <property type="match status" value="1"/>
</dbReference>
<comment type="caution">
    <text evidence="10">The sequence shown here is derived from an EMBL/GenBank/DDBJ whole genome shotgun (WGS) entry which is preliminary data.</text>
</comment>
<comment type="similarity">
    <text evidence="2">Belongs to the C-terminally encoded plant signaling peptide (CEP) family.</text>
</comment>
<evidence type="ECO:0000256" key="6">
    <source>
        <dbReference type="ARBA" id="ARBA00022729"/>
    </source>
</evidence>
<evidence type="ECO:0000256" key="3">
    <source>
        <dbReference type="ARBA" id="ARBA00022523"/>
    </source>
</evidence>
<dbReference type="GO" id="GO:1902025">
    <property type="term" value="P:nitrate import"/>
    <property type="evidence" value="ECO:0007669"/>
    <property type="project" value="TreeGrafter"/>
</dbReference>
<evidence type="ECO:0000313" key="11">
    <source>
        <dbReference type="Proteomes" id="UP000593562"/>
    </source>
</evidence>
<evidence type="ECO:0000256" key="9">
    <source>
        <dbReference type="SAM" id="SignalP"/>
    </source>
</evidence>
<dbReference type="Proteomes" id="UP000593562">
    <property type="component" value="Unassembled WGS sequence"/>
</dbReference>
<dbReference type="GO" id="GO:0005179">
    <property type="term" value="F:hormone activity"/>
    <property type="evidence" value="ECO:0007669"/>
    <property type="project" value="UniProtKB-KW"/>
</dbReference>